<dbReference type="PROSITE" id="PS50207">
    <property type="entry name" value="CASPASE_P10"/>
    <property type="match status" value="1"/>
</dbReference>
<dbReference type="PANTHER" id="PTHR10454">
    <property type="entry name" value="CASPASE"/>
    <property type="match status" value="1"/>
</dbReference>
<dbReference type="GO" id="GO:0043525">
    <property type="term" value="P:positive regulation of neuron apoptotic process"/>
    <property type="evidence" value="ECO:0007669"/>
    <property type="project" value="TreeGrafter"/>
</dbReference>
<dbReference type="VEuPathDB" id="VectorBase:AALFPA_041040"/>
<reference evidence="6" key="1">
    <citation type="journal article" date="2016" name="PLoS ONE">
        <title>The Strica Homolog AaCASPS16 Is Involved in Apoptosis in the Yellow Fever Vector, Aedes albopictus.</title>
        <authorList>
            <person name="Meng K."/>
            <person name="Li X."/>
            <person name="Wang S."/>
            <person name="Zhong C."/>
            <person name="Yang Z."/>
            <person name="Feng L."/>
            <person name="Liu Q."/>
        </authorList>
    </citation>
    <scope>NUCLEOTIDE SEQUENCE</scope>
</reference>
<dbReference type="SMART" id="SM00115">
    <property type="entry name" value="CASc"/>
    <property type="match status" value="1"/>
</dbReference>
<dbReference type="PANTHER" id="PTHR10454:SF232">
    <property type="entry name" value="AT03047P-RELATED"/>
    <property type="match status" value="1"/>
</dbReference>
<feature type="compositionally biased region" description="Low complexity" evidence="3">
    <location>
        <begin position="44"/>
        <end position="57"/>
    </location>
</feature>
<feature type="domain" description="Caspase family p20" evidence="5">
    <location>
        <begin position="180"/>
        <end position="304"/>
    </location>
</feature>
<dbReference type="PROSITE" id="PS50208">
    <property type="entry name" value="CASPASE_P20"/>
    <property type="match status" value="1"/>
</dbReference>
<protein>
    <submittedName>
        <fullName evidence="6">Caspase, serine-and threonine-rich caspase protein 16</fullName>
    </submittedName>
</protein>
<dbReference type="VEuPathDB" id="VectorBase:AALF018586"/>
<evidence type="ECO:0000256" key="1">
    <source>
        <dbReference type="ARBA" id="ARBA00010134"/>
    </source>
</evidence>
<dbReference type="InterPro" id="IPR029030">
    <property type="entry name" value="Caspase-like_dom_sf"/>
</dbReference>
<dbReference type="GO" id="GO:0006915">
    <property type="term" value="P:apoptotic process"/>
    <property type="evidence" value="ECO:0007669"/>
    <property type="project" value="TreeGrafter"/>
</dbReference>
<dbReference type="InterPro" id="IPR001309">
    <property type="entry name" value="Pept_C14_p20"/>
</dbReference>
<dbReference type="PRINTS" id="PR00376">
    <property type="entry name" value="IL1BCENZYME"/>
</dbReference>
<name>A0A1B1H4K8_AEDAL</name>
<evidence type="ECO:0000256" key="3">
    <source>
        <dbReference type="SAM" id="MobiDB-lite"/>
    </source>
</evidence>
<evidence type="ECO:0000256" key="2">
    <source>
        <dbReference type="RuleBase" id="RU003971"/>
    </source>
</evidence>
<dbReference type="GeneID" id="109412613"/>
<dbReference type="GO" id="GO:0005737">
    <property type="term" value="C:cytoplasm"/>
    <property type="evidence" value="ECO:0007669"/>
    <property type="project" value="TreeGrafter"/>
</dbReference>
<comment type="similarity">
    <text evidence="1 2">Belongs to the peptidase C14A family.</text>
</comment>
<sequence>MAYKSSKTVTSYSSQKTTRSIETTKIVSKTQTSSSGLVSSYRPTATADRATSSAASSVNKTYQPVYDQTRRLAESGISTRNSPAYSSLRGVPTTSFSQNALSKAGGNLFYSFGNSKDNNRSTSLVNNERTGEIPVPTWKSSTTVAPTSAPVAGTSRQFRSASVPVLSRSTNSTLEKYDLRKPAYVVIFHHLFKNDKALFRKGSEHDLKLIKDFFKKYNAKISDICEDFSVAKVKKKMSEVRTKNLSNYSCLIVVIMSHGGLNDKIQTVDGFYQLDNAVVEPTLMNDTLKGKPRLFFVQACKGDAVMEADVTQTATNKFDILKCFSTYEGTLSYRNSMTGSTFIQTLFELIRQHPDKEIIDIMRLMRNEFDKNKVGQAPTETSTLTKQFFFEDLKKP</sequence>
<dbReference type="RefSeq" id="XP_019541780.2">
    <property type="nucleotide sequence ID" value="XM_019686235.3"/>
</dbReference>
<proteinExistence type="evidence at transcript level"/>
<feature type="compositionally biased region" description="Polar residues" evidence="3">
    <location>
        <begin position="29"/>
        <end position="43"/>
    </location>
</feature>
<dbReference type="InterPro" id="IPR015917">
    <property type="entry name" value="Pept_C14A"/>
</dbReference>
<dbReference type="OrthoDB" id="6114029at2759"/>
<accession>A0A1B1H4K8</accession>
<dbReference type="InterPro" id="IPR002398">
    <property type="entry name" value="Pept_C14"/>
</dbReference>
<dbReference type="Gene3D" id="3.40.50.1460">
    <property type="match status" value="1"/>
</dbReference>
<dbReference type="KEGG" id="aalb:109412613"/>
<evidence type="ECO:0000259" key="4">
    <source>
        <dbReference type="PROSITE" id="PS50207"/>
    </source>
</evidence>
<dbReference type="Pfam" id="PF00656">
    <property type="entry name" value="Peptidase_C14"/>
    <property type="match status" value="1"/>
</dbReference>
<feature type="region of interest" description="Disordered" evidence="3">
    <location>
        <begin position="29"/>
        <end position="59"/>
    </location>
</feature>
<dbReference type="SUPFAM" id="SSF52129">
    <property type="entry name" value="Caspase-like"/>
    <property type="match status" value="1"/>
</dbReference>
<dbReference type="AlphaFoldDB" id="A0A1B1H4K8"/>
<organism evidence="6">
    <name type="scientific">Aedes albopictus</name>
    <name type="common">Asian tiger mosquito</name>
    <name type="synonym">Stegomyia albopicta</name>
    <dbReference type="NCBI Taxonomy" id="7160"/>
    <lineage>
        <taxon>Eukaryota</taxon>
        <taxon>Metazoa</taxon>
        <taxon>Ecdysozoa</taxon>
        <taxon>Arthropoda</taxon>
        <taxon>Hexapoda</taxon>
        <taxon>Insecta</taxon>
        <taxon>Pterygota</taxon>
        <taxon>Neoptera</taxon>
        <taxon>Endopterygota</taxon>
        <taxon>Diptera</taxon>
        <taxon>Nematocera</taxon>
        <taxon>Culicoidea</taxon>
        <taxon>Culicidae</taxon>
        <taxon>Culicinae</taxon>
        <taxon>Aedini</taxon>
        <taxon>Aedes</taxon>
        <taxon>Stegomyia</taxon>
    </lineage>
</organism>
<dbReference type="GO" id="GO:0004197">
    <property type="term" value="F:cysteine-type endopeptidase activity"/>
    <property type="evidence" value="ECO:0007669"/>
    <property type="project" value="InterPro"/>
</dbReference>
<dbReference type="EMBL" id="KX389095">
    <property type="protein sequence ID" value="ANQ91916.1"/>
    <property type="molecule type" value="mRNA"/>
</dbReference>
<dbReference type="VEuPathDB" id="VectorBase:AALC636_013504"/>
<feature type="domain" description="Caspase family p10" evidence="4">
    <location>
        <begin position="310"/>
        <end position="392"/>
    </location>
</feature>
<gene>
    <name evidence="6" type="primary">CASPS16</name>
</gene>
<evidence type="ECO:0000313" key="6">
    <source>
        <dbReference type="EMBL" id="ANQ91916.1"/>
    </source>
</evidence>
<evidence type="ECO:0000259" key="5">
    <source>
        <dbReference type="PROSITE" id="PS50208"/>
    </source>
</evidence>
<dbReference type="InterPro" id="IPR002138">
    <property type="entry name" value="Pept_C14_p10"/>
</dbReference>
<dbReference type="InterPro" id="IPR011600">
    <property type="entry name" value="Pept_C14_caspase"/>
</dbReference>
<dbReference type="GO" id="GO:0006508">
    <property type="term" value="P:proteolysis"/>
    <property type="evidence" value="ECO:0007669"/>
    <property type="project" value="InterPro"/>
</dbReference>